<evidence type="ECO:0000313" key="2">
    <source>
        <dbReference type="Proteomes" id="UP000008908"/>
    </source>
</evidence>
<proteinExistence type="predicted"/>
<gene>
    <name evidence="1" type="ordered locus">Murru_0749</name>
</gene>
<dbReference type="HOGENOM" id="CLU_2330265_0_0_10"/>
<dbReference type="RefSeq" id="WP_014032080.1">
    <property type="nucleotide sequence ID" value="NC_015945.1"/>
</dbReference>
<dbReference type="OrthoDB" id="5351532at2"/>
<dbReference type="KEGG" id="mrs:Murru_0749"/>
<name>G2PJP0_ALLRU</name>
<evidence type="ECO:0000313" key="1">
    <source>
        <dbReference type="EMBL" id="AEM69798.1"/>
    </source>
</evidence>
<dbReference type="AlphaFoldDB" id="G2PJP0"/>
<sequence>MKIPEIKLISNPETKEAREALGFQWNEVAGTRHKLGGEPDGITEEQFPKCDSCNNPMSFYAQIDSIGDNYNLADCMVIHQFVCFDCFEVACKLNQTKV</sequence>
<protein>
    <submittedName>
        <fullName evidence="1">Uncharacterized protein</fullName>
    </submittedName>
</protein>
<keyword evidence="2" id="KW-1185">Reference proteome</keyword>
<dbReference type="EMBL" id="CP002999">
    <property type="protein sequence ID" value="AEM69798.1"/>
    <property type="molecule type" value="Genomic_DNA"/>
</dbReference>
<dbReference type="Proteomes" id="UP000008908">
    <property type="component" value="Chromosome"/>
</dbReference>
<accession>G2PJP0</accession>
<organism evidence="1 2">
    <name type="scientific">Allomuricauda ruestringensis (strain DSM 13258 / CIP 107369 / LMG 19739 / B1)</name>
    <name type="common">Muricauda ruestringensis</name>
    <dbReference type="NCBI Taxonomy" id="886377"/>
    <lineage>
        <taxon>Bacteria</taxon>
        <taxon>Pseudomonadati</taxon>
        <taxon>Bacteroidota</taxon>
        <taxon>Flavobacteriia</taxon>
        <taxon>Flavobacteriales</taxon>
        <taxon>Flavobacteriaceae</taxon>
        <taxon>Flagellimonas</taxon>
    </lineage>
</organism>
<dbReference type="eggNOG" id="ENOG5032TXQ">
    <property type="taxonomic scope" value="Bacteria"/>
</dbReference>
<dbReference type="STRING" id="886377.Murru_0749"/>
<reference evidence="1 2" key="2">
    <citation type="journal article" date="2012" name="Stand. Genomic Sci.">
        <title>Complete genome sequence of the facultatively anaerobic, appendaged bacterium Muricauda ruestringensis type strain (B1(T)).</title>
        <authorList>
            <person name="Huntemann M."/>
            <person name="Teshima H."/>
            <person name="Lapidus A."/>
            <person name="Nolan M."/>
            <person name="Lucas S."/>
            <person name="Hammon N."/>
            <person name="Deshpande S."/>
            <person name="Cheng J.F."/>
            <person name="Tapia R."/>
            <person name="Goodwin L.A."/>
            <person name="Pitluck S."/>
            <person name="Liolios K."/>
            <person name="Pagani I."/>
            <person name="Ivanova N."/>
            <person name="Mavromatis K."/>
            <person name="Mikhailova N."/>
            <person name="Pati A."/>
            <person name="Chen A."/>
            <person name="Palaniappan K."/>
            <person name="Land M."/>
            <person name="Hauser L."/>
            <person name="Pan C."/>
            <person name="Brambilla E.M."/>
            <person name="Rohde M."/>
            <person name="Spring S."/>
            <person name="Goker M."/>
            <person name="Detter J.C."/>
            <person name="Bristow J."/>
            <person name="Eisen J.A."/>
            <person name="Markowitz V."/>
            <person name="Hugenholtz P."/>
            <person name="Kyrpides N.C."/>
            <person name="Klenk H.P."/>
            <person name="Woyke T."/>
        </authorList>
    </citation>
    <scope>NUCLEOTIDE SEQUENCE [LARGE SCALE GENOMIC DNA]</scope>
    <source>
        <strain evidence="2">DSM 13258 / LMG 19739 / B1</strain>
    </source>
</reference>
<reference evidence="2" key="1">
    <citation type="submission" date="2011-08" db="EMBL/GenBank/DDBJ databases">
        <title>The complete genome of Muricauda ruestringensis DSM 13258.</title>
        <authorList>
            <person name="Lucas S."/>
            <person name="Han J."/>
            <person name="Lapidus A."/>
            <person name="Bruce D."/>
            <person name="Goodwin L."/>
            <person name="Pitluck S."/>
            <person name="Peters L."/>
            <person name="Kyrpides N."/>
            <person name="Mavromatis K."/>
            <person name="Ivanova N."/>
            <person name="Ovchinnikova G."/>
            <person name="Teshima H."/>
            <person name="Detter J.C."/>
            <person name="Tapia R."/>
            <person name="Han C."/>
            <person name="Land M."/>
            <person name="Hauser L."/>
            <person name="Markowitz V."/>
            <person name="Cheng J.-F."/>
            <person name="Hugenholtz P."/>
            <person name="Woyke T."/>
            <person name="Wu D."/>
            <person name="Spring S."/>
            <person name="Schroeder M."/>
            <person name="Brambilla E."/>
            <person name="Klenk H.-P."/>
            <person name="Eisen J.A."/>
        </authorList>
    </citation>
    <scope>NUCLEOTIDE SEQUENCE [LARGE SCALE GENOMIC DNA]</scope>
    <source>
        <strain evidence="2">DSM 13258 / LMG 19739 / B1</strain>
    </source>
</reference>